<dbReference type="GO" id="GO:0005886">
    <property type="term" value="C:plasma membrane"/>
    <property type="evidence" value="ECO:0007669"/>
    <property type="project" value="UniProtKB-SubCell"/>
</dbReference>
<evidence type="ECO:0000256" key="8">
    <source>
        <dbReference type="RuleBase" id="RU365092"/>
    </source>
</evidence>
<dbReference type="RefSeq" id="WP_015337533.1">
    <property type="nucleotide sequence ID" value="NC_020055.1"/>
</dbReference>
<feature type="transmembrane region" description="Helical" evidence="8">
    <location>
        <begin position="321"/>
        <end position="343"/>
    </location>
</feature>
<dbReference type="NCBIfam" id="TIGR00795">
    <property type="entry name" value="lctP"/>
    <property type="match status" value="1"/>
</dbReference>
<feature type="transmembrane region" description="Helical" evidence="8">
    <location>
        <begin position="100"/>
        <end position="121"/>
    </location>
</feature>
<gene>
    <name evidence="9" type="ORF">DESAM_22668</name>
</gene>
<keyword evidence="4 8" id="KW-1003">Cell membrane</keyword>
<dbReference type="EMBL" id="FO203522">
    <property type="protein sequence ID" value="CCO24935.1"/>
    <property type="molecule type" value="Genomic_DNA"/>
</dbReference>
<feature type="transmembrane region" description="Helical" evidence="8">
    <location>
        <begin position="530"/>
        <end position="552"/>
    </location>
</feature>
<dbReference type="PATRIC" id="fig|1121451.3.peg.2880"/>
<comment type="subcellular location">
    <subcellularLocation>
        <location evidence="1 8">Cell membrane</location>
        <topology evidence="1 8">Multi-pass membrane protein</topology>
    </subcellularLocation>
</comment>
<name>L0RFH5_9BACT</name>
<feature type="transmembrane region" description="Helical" evidence="8">
    <location>
        <begin position="363"/>
        <end position="380"/>
    </location>
</feature>
<dbReference type="OrthoDB" id="9761056at2"/>
<feature type="transmembrane region" description="Helical" evidence="8">
    <location>
        <begin position="257"/>
        <end position="274"/>
    </location>
</feature>
<dbReference type="HOGENOM" id="CLU_021628_4_1_7"/>
<comment type="function">
    <text evidence="8">Uptake of L-lactate across the membrane. Can also transport D-lactate and glycolate.</text>
</comment>
<evidence type="ECO:0000256" key="3">
    <source>
        <dbReference type="ARBA" id="ARBA00022448"/>
    </source>
</evidence>
<feature type="transmembrane region" description="Helical" evidence="8">
    <location>
        <begin position="442"/>
        <end position="462"/>
    </location>
</feature>
<dbReference type="STRING" id="1121451.DESAM_22668"/>
<evidence type="ECO:0000256" key="4">
    <source>
        <dbReference type="ARBA" id="ARBA00022475"/>
    </source>
</evidence>
<accession>L0RFH5</accession>
<evidence type="ECO:0000256" key="5">
    <source>
        <dbReference type="ARBA" id="ARBA00022692"/>
    </source>
</evidence>
<keyword evidence="3 8" id="KW-0813">Transport</keyword>
<dbReference type="PANTHER" id="PTHR30003">
    <property type="entry name" value="L-LACTATE PERMEASE"/>
    <property type="match status" value="1"/>
</dbReference>
<dbReference type="Pfam" id="PF02652">
    <property type="entry name" value="Lactate_perm"/>
    <property type="match status" value="1"/>
</dbReference>
<sequence>MYTLMALAPILTVFFFLVILRWPAKKAMPLALIVATTLAFTVWQVNSTVIAASIIQGVSICLAILWIVFGALLMLNTLTNSGAIATIRAGFMDITPDRRIQAIIVAWCFGAFIEGAAGFGTPAAVCAPLLMALGFPAMGAVTVALIIQSTPVSFGAVGTPILLGVKTGLDNPMVHGILANNNIAFMDYIFEIGRNVALIHGIIGVLIPVFLSVMLTRFFGKEKSIKRGLEALPFGIFAGLAVTVPYVLVAWFLGPEFPSIIGGLIGLVIVVFAAKNNFLTPKNSWDFADRAEWPAHWMGTWEPKFAKAPEHMTLMKAWAPYVLVGIFLVLSRKVAFIKGMLVSVSIPVTDLFGTGIGYSIKPLYVPGFIFICAVACAFFIQRMKFSDLKAAAGQSFKTTVQASFALGFAIPMVRVFINSGEKFNTSGLASMPLELANGVAELAGSAWTGFAGVIGAMGAFIAGSNTVSNMMFSLFQFGVASQIDVPQSIIVALQAVGGAAGNMITVHNVVAAAAVVGLMDREGEIIRKTLIPLSYYLIFAAIIGITLVNIGWGTVLS</sequence>
<feature type="transmembrane region" description="Helical" evidence="8">
    <location>
        <begin position="198"/>
        <end position="219"/>
    </location>
</feature>
<evidence type="ECO:0000313" key="9">
    <source>
        <dbReference type="EMBL" id="CCO24935.1"/>
    </source>
</evidence>
<dbReference type="KEGG" id="dhy:DESAM_22668"/>
<protein>
    <recommendedName>
        <fullName evidence="8">L-lactate permease</fullName>
    </recommendedName>
</protein>
<keyword evidence="10" id="KW-1185">Reference proteome</keyword>
<dbReference type="InterPro" id="IPR003804">
    <property type="entry name" value="Lactate_perm"/>
</dbReference>
<dbReference type="AlphaFoldDB" id="L0RFH5"/>
<dbReference type="GO" id="GO:0015129">
    <property type="term" value="F:lactate transmembrane transporter activity"/>
    <property type="evidence" value="ECO:0007669"/>
    <property type="project" value="UniProtKB-UniRule"/>
</dbReference>
<evidence type="ECO:0000256" key="1">
    <source>
        <dbReference type="ARBA" id="ARBA00004651"/>
    </source>
</evidence>
<organism evidence="9 10">
    <name type="scientific">Maridesulfovibrio hydrothermalis AM13 = DSM 14728</name>
    <dbReference type="NCBI Taxonomy" id="1121451"/>
    <lineage>
        <taxon>Bacteria</taxon>
        <taxon>Pseudomonadati</taxon>
        <taxon>Thermodesulfobacteriota</taxon>
        <taxon>Desulfovibrionia</taxon>
        <taxon>Desulfovibrionales</taxon>
        <taxon>Desulfovibrionaceae</taxon>
        <taxon>Maridesulfovibrio</taxon>
    </lineage>
</organism>
<feature type="transmembrane region" description="Helical" evidence="8">
    <location>
        <begin position="400"/>
        <end position="417"/>
    </location>
</feature>
<evidence type="ECO:0000256" key="7">
    <source>
        <dbReference type="ARBA" id="ARBA00023136"/>
    </source>
</evidence>
<keyword evidence="7 8" id="KW-0472">Membrane</keyword>
<feature type="transmembrane region" description="Helical" evidence="8">
    <location>
        <begin position="499"/>
        <end position="518"/>
    </location>
</feature>
<reference evidence="9 10" key="1">
    <citation type="submission" date="2012-10" db="EMBL/GenBank/DDBJ databases">
        <authorList>
            <person name="Genoscope - CEA"/>
        </authorList>
    </citation>
    <scope>NUCLEOTIDE SEQUENCE [LARGE SCALE GENOMIC DNA]</scope>
    <source>
        <strain evidence="10">AM13 / DSM 14728</strain>
    </source>
</reference>
<feature type="transmembrane region" description="Helical" evidence="8">
    <location>
        <begin position="30"/>
        <end position="51"/>
    </location>
</feature>
<dbReference type="GO" id="GO:0015295">
    <property type="term" value="F:solute:proton symporter activity"/>
    <property type="evidence" value="ECO:0007669"/>
    <property type="project" value="TreeGrafter"/>
</dbReference>
<dbReference type="Proteomes" id="UP000010808">
    <property type="component" value="Chromosome"/>
</dbReference>
<evidence type="ECO:0000256" key="2">
    <source>
        <dbReference type="ARBA" id="ARBA00010100"/>
    </source>
</evidence>
<comment type="similarity">
    <text evidence="2 8">Belongs to the lactate permease family.</text>
</comment>
<keyword evidence="5 8" id="KW-0812">Transmembrane</keyword>
<keyword evidence="6 8" id="KW-1133">Transmembrane helix</keyword>
<feature type="transmembrane region" description="Helical" evidence="8">
    <location>
        <begin position="57"/>
        <end position="79"/>
    </location>
</feature>
<proteinExistence type="inferred from homology"/>
<dbReference type="PANTHER" id="PTHR30003:SF0">
    <property type="entry name" value="GLYCOLATE PERMEASE GLCA-RELATED"/>
    <property type="match status" value="1"/>
</dbReference>
<evidence type="ECO:0000313" key="10">
    <source>
        <dbReference type="Proteomes" id="UP000010808"/>
    </source>
</evidence>
<feature type="transmembrane region" description="Helical" evidence="8">
    <location>
        <begin position="6"/>
        <end position="23"/>
    </location>
</feature>
<dbReference type="eggNOG" id="COG1620">
    <property type="taxonomic scope" value="Bacteria"/>
</dbReference>
<feature type="transmembrane region" description="Helical" evidence="8">
    <location>
        <begin position="231"/>
        <end position="251"/>
    </location>
</feature>
<evidence type="ECO:0000256" key="6">
    <source>
        <dbReference type="ARBA" id="ARBA00022989"/>
    </source>
</evidence>